<dbReference type="SUPFAM" id="SSF47729">
    <property type="entry name" value="IHF-like DNA-binding proteins"/>
    <property type="match status" value="1"/>
</dbReference>
<evidence type="ECO:0000313" key="4">
    <source>
        <dbReference type="Proteomes" id="UP000318946"/>
    </source>
</evidence>
<evidence type="ECO:0008006" key="5">
    <source>
        <dbReference type="Google" id="ProtNLM"/>
    </source>
</evidence>
<dbReference type="GeneID" id="78343070"/>
<accession>A0A4Y1WVM0</accession>
<dbReference type="GO" id="GO:0003677">
    <property type="term" value="F:DNA binding"/>
    <property type="evidence" value="ECO:0007669"/>
    <property type="project" value="UniProtKB-KW"/>
</dbReference>
<evidence type="ECO:0000256" key="1">
    <source>
        <dbReference type="ARBA" id="ARBA00010529"/>
    </source>
</evidence>
<dbReference type="Proteomes" id="UP000318946">
    <property type="component" value="Chromosome"/>
</dbReference>
<sequence length="68" mass="7591">MNKRELIGEVARRTGYAEEVCTRVLDTFEEVLGDAVADKVKDASDTFRSNAAEALDLIRGLFRKKTEA</sequence>
<dbReference type="KEGG" id="acou:A5CBH24_23530"/>
<gene>
    <name evidence="3" type="ORF">A5CBH24_23530</name>
</gene>
<protein>
    <recommendedName>
        <fullName evidence="5">DNA-binding protein</fullName>
    </recommendedName>
</protein>
<evidence type="ECO:0000313" key="3">
    <source>
        <dbReference type="EMBL" id="BBL05040.1"/>
    </source>
</evidence>
<proteinExistence type="inferred from homology"/>
<dbReference type="RefSeq" id="WP_141413304.1">
    <property type="nucleotide sequence ID" value="NZ_AP019735.1"/>
</dbReference>
<keyword evidence="4" id="KW-1185">Reference proteome</keyword>
<dbReference type="Gene3D" id="4.10.520.10">
    <property type="entry name" value="IHF-like DNA-binding proteins"/>
    <property type="match status" value="1"/>
</dbReference>
<dbReference type="EMBL" id="AP019735">
    <property type="protein sequence ID" value="BBL05040.1"/>
    <property type="molecule type" value="Genomic_DNA"/>
</dbReference>
<dbReference type="GO" id="GO:0030527">
    <property type="term" value="F:structural constituent of chromatin"/>
    <property type="evidence" value="ECO:0007669"/>
    <property type="project" value="InterPro"/>
</dbReference>
<dbReference type="InterPro" id="IPR000119">
    <property type="entry name" value="Hist_DNA-bd"/>
</dbReference>
<dbReference type="AlphaFoldDB" id="A0A4Y1WVM0"/>
<keyword evidence="2" id="KW-0238">DNA-binding</keyword>
<organism evidence="3 4">
    <name type="scientific">Alistipes communis</name>
    <dbReference type="NCBI Taxonomy" id="2585118"/>
    <lineage>
        <taxon>Bacteria</taxon>
        <taxon>Pseudomonadati</taxon>
        <taxon>Bacteroidota</taxon>
        <taxon>Bacteroidia</taxon>
        <taxon>Bacteroidales</taxon>
        <taxon>Rikenellaceae</taxon>
        <taxon>Alistipes</taxon>
    </lineage>
</organism>
<dbReference type="InterPro" id="IPR010992">
    <property type="entry name" value="IHF-like_DNA-bd_dom_sf"/>
</dbReference>
<name>A0A4Y1WVM0_9BACT</name>
<dbReference type="OrthoDB" id="997940at2"/>
<reference evidence="4" key="1">
    <citation type="submission" date="2019-06" db="EMBL/GenBank/DDBJ databases">
        <title>Alistipes onderdonkii subsp. vulgaris subsp. nov., Alistipes dispar sp. nov. and Alistipes communis sp. nov., isolated from human faeces, and creation of Alistipes onderdonkii subsp. onderdonkii subsp. nov.</title>
        <authorList>
            <person name="Sakamoto M."/>
            <person name="Ikeyama N."/>
            <person name="Ogata Y."/>
            <person name="Suda W."/>
            <person name="Iino T."/>
            <person name="Hattori M."/>
            <person name="Ohkuma M."/>
        </authorList>
    </citation>
    <scope>NUCLEOTIDE SEQUENCE [LARGE SCALE GENOMIC DNA]</scope>
    <source>
        <strain evidence="4">5CBH24</strain>
    </source>
</reference>
<comment type="similarity">
    <text evidence="1">Belongs to the bacterial histone-like protein family.</text>
</comment>
<evidence type="ECO:0000256" key="2">
    <source>
        <dbReference type="ARBA" id="ARBA00023125"/>
    </source>
</evidence>
<dbReference type="Pfam" id="PF00216">
    <property type="entry name" value="Bac_DNA_binding"/>
    <property type="match status" value="1"/>
</dbReference>